<dbReference type="Proteomes" id="UP000244792">
    <property type="component" value="Chromosome"/>
</dbReference>
<dbReference type="PANTHER" id="PTHR11662">
    <property type="entry name" value="SOLUTE CARRIER FAMILY 17"/>
    <property type="match status" value="1"/>
</dbReference>
<feature type="transmembrane region" description="Helical" evidence="5">
    <location>
        <begin position="6"/>
        <end position="24"/>
    </location>
</feature>
<dbReference type="Pfam" id="PF07690">
    <property type="entry name" value="MFS_1"/>
    <property type="match status" value="1"/>
</dbReference>
<dbReference type="AlphaFoldDB" id="A0A2R4W258"/>
<reference evidence="7 8" key="1">
    <citation type="submission" date="2017-04" db="EMBL/GenBank/DDBJ databases">
        <title>Genomic insights into metabolism of Thermodesulfobium acidiphilum.</title>
        <authorList>
            <person name="Toshchakov S.V."/>
            <person name="Frolov E.N."/>
            <person name="Kublanov I.V."/>
            <person name="Samarov N.I."/>
            <person name="Novikov A."/>
            <person name="Lebedinsky A.V."/>
            <person name="Bonch-Osmolovskaya E.A."/>
            <person name="Chernyh N.A."/>
        </authorList>
    </citation>
    <scope>NUCLEOTIDE SEQUENCE [LARGE SCALE GENOMIC DNA]</scope>
    <source>
        <strain evidence="7 8">3127-1</strain>
    </source>
</reference>
<gene>
    <name evidence="7" type="ORF">TDSAC_1422</name>
</gene>
<dbReference type="GO" id="GO:0016020">
    <property type="term" value="C:membrane"/>
    <property type="evidence" value="ECO:0007669"/>
    <property type="project" value="UniProtKB-SubCell"/>
</dbReference>
<dbReference type="EMBL" id="CP020921">
    <property type="protein sequence ID" value="AWB10762.1"/>
    <property type="molecule type" value="Genomic_DNA"/>
</dbReference>
<dbReference type="InterPro" id="IPR036259">
    <property type="entry name" value="MFS_trans_sf"/>
</dbReference>
<accession>A0A2R4W258</accession>
<feature type="transmembrane region" description="Helical" evidence="5">
    <location>
        <begin position="399"/>
        <end position="420"/>
    </location>
</feature>
<dbReference type="KEGG" id="taci:TDSAC_1422"/>
<evidence type="ECO:0000259" key="6">
    <source>
        <dbReference type="PROSITE" id="PS50850"/>
    </source>
</evidence>
<feature type="transmembrane region" description="Helical" evidence="5">
    <location>
        <begin position="336"/>
        <end position="357"/>
    </location>
</feature>
<name>A0A2R4W258_THEAF</name>
<feature type="transmembrane region" description="Helical" evidence="5">
    <location>
        <begin position="243"/>
        <end position="262"/>
    </location>
</feature>
<sequence length="430" mass="48123">MSKTNFRWVIIGLVFFITVINYVDRSAIAFAMPILSKLFHLSPEDIGLTLGAFNIGYALMVFVGGLLVDNWGARKVWFWGALIWSASIFSTAFATGLAYLFTVRLILGLAEGPNFPAMNRVVGDWLPLKERSTALANGLVAVPFALMIGGPIVTSLSTLFGWQVMFMILGIVGMIWAPVWLYFFRNFPERSKFVNDEELAYIREEANVDRNRTSHEIRREHTNVPKGLWKFLLTNPTLLSNDWAFFVFGYNLFFFMGWLPTFLDKTYHMNVMKIGLFTVLPWALATILLFLDGRLCDRIFAATKSLRKARSHPIWISQLLSGLSLIPIILYHDVNIAMIFIALAVGLGMAANPNYYATNIDVIRQRSGTALGIMDFGFAVAGLIASTLTGLIVQVTGSFAGAFGFLLFLNLTSVLGVLLFHHPDREKFQA</sequence>
<dbReference type="PROSITE" id="PS50850">
    <property type="entry name" value="MFS"/>
    <property type="match status" value="1"/>
</dbReference>
<proteinExistence type="predicted"/>
<evidence type="ECO:0000313" key="7">
    <source>
        <dbReference type="EMBL" id="AWB10762.1"/>
    </source>
</evidence>
<evidence type="ECO:0000313" key="8">
    <source>
        <dbReference type="Proteomes" id="UP000244792"/>
    </source>
</evidence>
<protein>
    <submittedName>
        <fullName evidence="7">Sugar phosphate permease</fullName>
    </submittedName>
</protein>
<feature type="transmembrane region" description="Helical" evidence="5">
    <location>
        <begin position="312"/>
        <end position="330"/>
    </location>
</feature>
<evidence type="ECO:0000256" key="2">
    <source>
        <dbReference type="ARBA" id="ARBA00022692"/>
    </source>
</evidence>
<dbReference type="Gene3D" id="1.20.1250.20">
    <property type="entry name" value="MFS general substrate transporter like domains"/>
    <property type="match status" value="2"/>
</dbReference>
<dbReference type="GO" id="GO:0022857">
    <property type="term" value="F:transmembrane transporter activity"/>
    <property type="evidence" value="ECO:0007669"/>
    <property type="project" value="InterPro"/>
</dbReference>
<comment type="subcellular location">
    <subcellularLocation>
        <location evidence="1">Membrane</location>
        <topology evidence="1">Multi-pass membrane protein</topology>
    </subcellularLocation>
</comment>
<feature type="transmembrane region" description="Helical" evidence="5">
    <location>
        <begin position="369"/>
        <end position="393"/>
    </location>
</feature>
<dbReference type="SUPFAM" id="SSF103473">
    <property type="entry name" value="MFS general substrate transporter"/>
    <property type="match status" value="1"/>
</dbReference>
<keyword evidence="4 5" id="KW-0472">Membrane</keyword>
<dbReference type="CDD" id="cd17319">
    <property type="entry name" value="MFS_ExuT_GudP_like"/>
    <property type="match status" value="1"/>
</dbReference>
<dbReference type="InterPro" id="IPR011701">
    <property type="entry name" value="MFS"/>
</dbReference>
<evidence type="ECO:0000256" key="5">
    <source>
        <dbReference type="SAM" id="Phobius"/>
    </source>
</evidence>
<feature type="transmembrane region" description="Helical" evidence="5">
    <location>
        <begin position="160"/>
        <end position="183"/>
    </location>
</feature>
<dbReference type="PANTHER" id="PTHR11662:SF399">
    <property type="entry name" value="FI19708P1-RELATED"/>
    <property type="match status" value="1"/>
</dbReference>
<dbReference type="RefSeq" id="WP_108309543.1">
    <property type="nucleotide sequence ID" value="NZ_CP020921.1"/>
</dbReference>
<keyword evidence="8" id="KW-1185">Reference proteome</keyword>
<dbReference type="InterPro" id="IPR020846">
    <property type="entry name" value="MFS_dom"/>
</dbReference>
<feature type="transmembrane region" description="Helical" evidence="5">
    <location>
        <begin position="45"/>
        <end position="64"/>
    </location>
</feature>
<evidence type="ECO:0000256" key="3">
    <source>
        <dbReference type="ARBA" id="ARBA00022989"/>
    </source>
</evidence>
<dbReference type="InterPro" id="IPR050382">
    <property type="entry name" value="MFS_Na/Anion_cotransporter"/>
</dbReference>
<keyword evidence="2 5" id="KW-0812">Transmembrane</keyword>
<keyword evidence="3 5" id="KW-1133">Transmembrane helix</keyword>
<dbReference type="OrthoDB" id="9773404at2"/>
<feature type="domain" description="Major facilitator superfamily (MFS) profile" evidence="6">
    <location>
        <begin position="10"/>
        <end position="425"/>
    </location>
</feature>
<feature type="transmembrane region" description="Helical" evidence="5">
    <location>
        <begin position="274"/>
        <end position="291"/>
    </location>
</feature>
<organism evidence="7 8">
    <name type="scientific">Thermodesulfobium acidiphilum</name>
    <dbReference type="NCBI Taxonomy" id="1794699"/>
    <lineage>
        <taxon>Bacteria</taxon>
        <taxon>Pseudomonadati</taxon>
        <taxon>Thermodesulfobiota</taxon>
        <taxon>Thermodesulfobiia</taxon>
        <taxon>Thermodesulfobiales</taxon>
        <taxon>Thermodesulfobiaceae</taxon>
        <taxon>Thermodesulfobium</taxon>
    </lineage>
</organism>
<evidence type="ECO:0000256" key="1">
    <source>
        <dbReference type="ARBA" id="ARBA00004141"/>
    </source>
</evidence>
<feature type="transmembrane region" description="Helical" evidence="5">
    <location>
        <begin position="76"/>
        <end position="101"/>
    </location>
</feature>
<evidence type="ECO:0000256" key="4">
    <source>
        <dbReference type="ARBA" id="ARBA00023136"/>
    </source>
</evidence>